<dbReference type="EMBL" id="LSBJ02000002">
    <property type="protein sequence ID" value="OAQ69940.2"/>
    <property type="molecule type" value="Genomic_DNA"/>
</dbReference>
<dbReference type="STRING" id="1380566.A0A179FXN3"/>
<comment type="caution">
    <text evidence="3">The sequence shown here is derived from an EMBL/GenBank/DDBJ whole genome shotgun (WGS) entry which is preliminary data.</text>
</comment>
<feature type="domain" description="Heterokaryon incompatibility" evidence="1">
    <location>
        <begin position="23"/>
        <end position="116"/>
    </location>
</feature>
<dbReference type="Proteomes" id="UP000078397">
    <property type="component" value="Unassembled WGS sequence"/>
</dbReference>
<reference evidence="3 4" key="1">
    <citation type="journal article" date="2016" name="PLoS Pathog.">
        <title>Biosynthesis of antibiotic leucinostatins in bio-control fungus Purpureocillium lilacinum and their inhibition on phytophthora revealed by genome mining.</title>
        <authorList>
            <person name="Wang G."/>
            <person name="Liu Z."/>
            <person name="Lin R."/>
            <person name="Li E."/>
            <person name="Mao Z."/>
            <person name="Ling J."/>
            <person name="Yang Y."/>
            <person name="Yin W.B."/>
            <person name="Xie B."/>
        </authorList>
    </citation>
    <scope>NUCLEOTIDE SEQUENCE [LARGE SCALE GENOMIC DNA]</scope>
    <source>
        <strain evidence="3">170</strain>
    </source>
</reference>
<keyword evidence="4" id="KW-1185">Reference proteome</keyword>
<evidence type="ECO:0000259" key="2">
    <source>
        <dbReference type="Pfam" id="PF26640"/>
    </source>
</evidence>
<evidence type="ECO:0000313" key="4">
    <source>
        <dbReference type="Proteomes" id="UP000078397"/>
    </source>
</evidence>
<dbReference type="Pfam" id="PF06985">
    <property type="entry name" value="HET"/>
    <property type="match status" value="1"/>
</dbReference>
<dbReference type="RefSeq" id="XP_022284551.1">
    <property type="nucleotide sequence ID" value="XM_022428279.1"/>
</dbReference>
<dbReference type="InterPro" id="IPR010730">
    <property type="entry name" value="HET"/>
</dbReference>
<dbReference type="AlphaFoldDB" id="A0A179FXN3"/>
<dbReference type="InterPro" id="IPR058525">
    <property type="entry name" value="DUF8212"/>
</dbReference>
<protein>
    <submittedName>
        <fullName evidence="3">HET domain-containing protein</fullName>
    </submittedName>
</protein>
<evidence type="ECO:0000259" key="1">
    <source>
        <dbReference type="Pfam" id="PF06985"/>
    </source>
</evidence>
<dbReference type="OrthoDB" id="4955925at2759"/>
<name>A0A179FXN3_METCM</name>
<dbReference type="PANTHER" id="PTHR10622">
    <property type="entry name" value="HET DOMAIN-CONTAINING PROTEIN"/>
    <property type="match status" value="1"/>
</dbReference>
<accession>A0A179FXN3</accession>
<organism evidence="3 4">
    <name type="scientific">Pochonia chlamydosporia 170</name>
    <dbReference type="NCBI Taxonomy" id="1380566"/>
    <lineage>
        <taxon>Eukaryota</taxon>
        <taxon>Fungi</taxon>
        <taxon>Dikarya</taxon>
        <taxon>Ascomycota</taxon>
        <taxon>Pezizomycotina</taxon>
        <taxon>Sordariomycetes</taxon>
        <taxon>Hypocreomycetidae</taxon>
        <taxon>Hypocreales</taxon>
        <taxon>Clavicipitaceae</taxon>
        <taxon>Pochonia</taxon>
    </lineage>
</organism>
<proteinExistence type="predicted"/>
<dbReference type="PANTHER" id="PTHR10622:SF12">
    <property type="entry name" value="HET DOMAIN-CONTAINING PROTEIN"/>
    <property type="match status" value="1"/>
</dbReference>
<dbReference type="GeneID" id="28846122"/>
<dbReference type="KEGG" id="pchm:VFPPC_02486"/>
<gene>
    <name evidence="3" type="ORF">VFPPC_02486</name>
</gene>
<feature type="domain" description="DUF8212" evidence="2">
    <location>
        <begin position="227"/>
        <end position="291"/>
    </location>
</feature>
<sequence length="566" mass="64604">MPIRLINTATLSLKEFMGEIPDYAILSHTWVTDEEVTFQEIDGISRDPDHSATKKSGYHKIRATCETCRGHGFQYVWIDTCCIDKSSSAELNEAINSMFKWYENAKTCYVYLADLTAKPSYTESLKHCRWLTRGWCLQELLAPRDVRFYGANWDFIGTKIELQETLSDLTGIDDDVLNGNTPLHAIPVARRMSWAARRNTTRMEDTAYCLLGIFDINMPMLYGEGEKAFLRLQEEIIRRSNDLSIFCHSELLAGPLPEREEEEEDASWHSQYQDLFAQSPADFGLCGNVVAKMSPSLSLDVFELTNVGLHFKDVSLHLYKELDERPDGTEVGYQVFGLYGIQLKCSSWPRRTQCCMYLRKVGPGLYVRVRVNTDFFWQLSDTSNEEIYILPKITTEIRPRLDRSHDNAIQFRLEGALKWCILGDPVPHDRWDAPTSQFLNFASSSFRGYVGVRVGSNPFFSEVERINIYVVCGQRPHPFGVWVHLVSEEHLQESIRGFGNVLLALPSLIAPLKRFPSDLASLQVSDKRFYAQVRHLPSRSPRFIVTLTCEYGTGENSPSDSEMGEG</sequence>
<dbReference type="Pfam" id="PF26640">
    <property type="entry name" value="DUF8212"/>
    <property type="match status" value="1"/>
</dbReference>
<evidence type="ECO:0000313" key="3">
    <source>
        <dbReference type="EMBL" id="OAQ69940.2"/>
    </source>
</evidence>